<sequence length="76" mass="7706">MQISTGMITGNGRLLGMEDADGAINEDEDHAIEGPSDAEDSNATALGGAMGGISLGLVADVNEDGDVNEQESGNER</sequence>
<evidence type="ECO:0000313" key="2">
    <source>
        <dbReference type="Proteomes" id="UP001055811"/>
    </source>
</evidence>
<dbReference type="Proteomes" id="UP001055811">
    <property type="component" value="Linkage Group LG05"/>
</dbReference>
<comment type="caution">
    <text evidence="1">The sequence shown here is derived from an EMBL/GenBank/DDBJ whole genome shotgun (WGS) entry which is preliminary data.</text>
</comment>
<keyword evidence="2" id="KW-1185">Reference proteome</keyword>
<name>A0ACB9CZT0_CICIN</name>
<accession>A0ACB9CZT0</accession>
<protein>
    <submittedName>
        <fullName evidence="1">Uncharacterized protein</fullName>
    </submittedName>
</protein>
<reference evidence="1 2" key="2">
    <citation type="journal article" date="2022" name="Mol. Ecol. Resour.">
        <title>The genomes of chicory, endive, great burdock and yacon provide insights into Asteraceae paleo-polyploidization history and plant inulin production.</title>
        <authorList>
            <person name="Fan W."/>
            <person name="Wang S."/>
            <person name="Wang H."/>
            <person name="Wang A."/>
            <person name="Jiang F."/>
            <person name="Liu H."/>
            <person name="Zhao H."/>
            <person name="Xu D."/>
            <person name="Zhang Y."/>
        </authorList>
    </citation>
    <scope>NUCLEOTIDE SEQUENCE [LARGE SCALE GENOMIC DNA]</scope>
    <source>
        <strain evidence="2">cv. Punajuju</strain>
        <tissue evidence="1">Leaves</tissue>
    </source>
</reference>
<evidence type="ECO:0000313" key="1">
    <source>
        <dbReference type="EMBL" id="KAI3739868.1"/>
    </source>
</evidence>
<reference evidence="2" key="1">
    <citation type="journal article" date="2022" name="Mol. Ecol. Resour.">
        <title>The genomes of chicory, endive, great burdock and yacon provide insights into Asteraceae palaeo-polyploidization history and plant inulin production.</title>
        <authorList>
            <person name="Fan W."/>
            <person name="Wang S."/>
            <person name="Wang H."/>
            <person name="Wang A."/>
            <person name="Jiang F."/>
            <person name="Liu H."/>
            <person name="Zhao H."/>
            <person name="Xu D."/>
            <person name="Zhang Y."/>
        </authorList>
    </citation>
    <scope>NUCLEOTIDE SEQUENCE [LARGE SCALE GENOMIC DNA]</scope>
    <source>
        <strain evidence="2">cv. Punajuju</strain>
    </source>
</reference>
<dbReference type="EMBL" id="CM042013">
    <property type="protein sequence ID" value="KAI3739868.1"/>
    <property type="molecule type" value="Genomic_DNA"/>
</dbReference>
<organism evidence="1 2">
    <name type="scientific">Cichorium intybus</name>
    <name type="common">Chicory</name>
    <dbReference type="NCBI Taxonomy" id="13427"/>
    <lineage>
        <taxon>Eukaryota</taxon>
        <taxon>Viridiplantae</taxon>
        <taxon>Streptophyta</taxon>
        <taxon>Embryophyta</taxon>
        <taxon>Tracheophyta</taxon>
        <taxon>Spermatophyta</taxon>
        <taxon>Magnoliopsida</taxon>
        <taxon>eudicotyledons</taxon>
        <taxon>Gunneridae</taxon>
        <taxon>Pentapetalae</taxon>
        <taxon>asterids</taxon>
        <taxon>campanulids</taxon>
        <taxon>Asterales</taxon>
        <taxon>Asteraceae</taxon>
        <taxon>Cichorioideae</taxon>
        <taxon>Cichorieae</taxon>
        <taxon>Cichoriinae</taxon>
        <taxon>Cichorium</taxon>
    </lineage>
</organism>
<gene>
    <name evidence="1" type="ORF">L2E82_30280</name>
</gene>
<proteinExistence type="predicted"/>